<sequence>MVIQSERGRSFSYPLGIIVTPSFFCIKVIRKCKCLYMNLYERNVEEPIEKIEFPLESRIGDVWFLQVNMRLKKTYEYALEDEKGCFVDEYGKCFSGRDSFGKISLMDNPMRSPVYVSDFDWECDFENSKTLNNKDLDSSFIYRLHLRGFTKSSSSKVVDKGTFKGLVGKIDYLKELEVDFVDIMPATEFDEFIRVGGSWVSLFDKDKKEKKENIRVNYWGYTNSLNFAPKASFATRKNRNPINEYKLMVKALHEAGIGVIQEFFFVNKSISHIIDVLRYWKLEYHIDGFHLTGVDCCEDIVKDPYLLDSKFIFTNKIYESKGKNIISMDYDYMNNMRRYLKGDEGMIPFISNVLDNRSSYMNFIADINGFSLADIYKYDYKHNEENGENNTDGSNMNFSWNCGFEGDTQKLQVLNLRKRMYLNAIFLLMISKGTLCIFSGDEVLQSKNGNNNTYCQDNDISYFNWKLVNKNKDFLDFVKSMLEFRKEYILGKEQKKTSIHGMQVWKPDFEYYNRQMGILIEGKQDVYIILNMHWDKHEFSLPTIKRSSDWHVLINTDDINAPFKKAETQKTEDQRNIVVEGRSCVVLVSKESAKNVNKKAR</sequence>
<keyword evidence="1" id="KW-0378">Hydrolase</keyword>
<accession>A0A385Q472</accession>
<name>A0A385Q472_9FIRM</name>
<dbReference type="Gene3D" id="3.20.20.80">
    <property type="entry name" value="Glycosidases"/>
    <property type="match status" value="2"/>
</dbReference>
<evidence type="ECO:0000313" key="2">
    <source>
        <dbReference type="Proteomes" id="UP000265562"/>
    </source>
</evidence>
<dbReference type="Gene3D" id="2.60.40.1180">
    <property type="entry name" value="Golgi alpha-mannosidase II"/>
    <property type="match status" value="1"/>
</dbReference>
<dbReference type="KEGG" id="lua:D4A81_12220"/>
<dbReference type="Proteomes" id="UP000265562">
    <property type="component" value="Chromosome"/>
</dbReference>
<dbReference type="InterPro" id="IPR013780">
    <property type="entry name" value="Glyco_hydro_b"/>
</dbReference>
<protein>
    <submittedName>
        <fullName evidence="1">Glycosidase</fullName>
    </submittedName>
</protein>
<dbReference type="RefSeq" id="WP_111525738.1">
    <property type="nucleotide sequence ID" value="NZ_CP032364.1"/>
</dbReference>
<dbReference type="GO" id="GO:0016798">
    <property type="term" value="F:hydrolase activity, acting on glycosyl bonds"/>
    <property type="evidence" value="ECO:0007669"/>
    <property type="project" value="UniProtKB-KW"/>
</dbReference>
<keyword evidence="2" id="KW-1185">Reference proteome</keyword>
<evidence type="ECO:0000313" key="1">
    <source>
        <dbReference type="EMBL" id="AYB00625.1"/>
    </source>
</evidence>
<dbReference type="SUPFAM" id="SSF51011">
    <property type="entry name" value="Glycosyl hydrolase domain"/>
    <property type="match status" value="1"/>
</dbReference>
<dbReference type="PANTHER" id="PTHR43002">
    <property type="entry name" value="GLYCOGEN DEBRANCHING ENZYME"/>
    <property type="match status" value="1"/>
</dbReference>
<organism evidence="1 2">
    <name type="scientific">Lachnoanaerobaculum umeaense</name>
    <dbReference type="NCBI Taxonomy" id="617123"/>
    <lineage>
        <taxon>Bacteria</taxon>
        <taxon>Bacillati</taxon>
        <taxon>Bacillota</taxon>
        <taxon>Clostridia</taxon>
        <taxon>Lachnospirales</taxon>
        <taxon>Lachnospiraceae</taxon>
        <taxon>Lachnoanaerobaculum</taxon>
    </lineage>
</organism>
<dbReference type="OrthoDB" id="9761875at2"/>
<reference evidence="1 2" key="1">
    <citation type="submission" date="2018-09" db="EMBL/GenBank/DDBJ databases">
        <title>Genome sequencing of Lachnoanaerobaculum umeaense DSM 23576.</title>
        <authorList>
            <person name="Kook J.-K."/>
            <person name="Park S.-N."/>
            <person name="Lim Y.K."/>
        </authorList>
    </citation>
    <scope>NUCLEOTIDE SEQUENCE [LARGE SCALE GENOMIC DNA]</scope>
    <source>
        <strain evidence="2">DSM 23576 \ CCUG 58757</strain>
    </source>
</reference>
<dbReference type="EMBL" id="CP032364">
    <property type="protein sequence ID" value="AYB00625.1"/>
    <property type="molecule type" value="Genomic_DNA"/>
</dbReference>
<dbReference type="SUPFAM" id="SSF51445">
    <property type="entry name" value="(Trans)glycosidases"/>
    <property type="match status" value="1"/>
</dbReference>
<keyword evidence="1" id="KW-0326">Glycosidase</keyword>
<dbReference type="InterPro" id="IPR017853">
    <property type="entry name" value="GH"/>
</dbReference>
<dbReference type="AlphaFoldDB" id="A0A385Q472"/>
<proteinExistence type="predicted"/>
<gene>
    <name evidence="1" type="ORF">D4A81_12220</name>
</gene>